<sequence>MTMQRIKPHLPWITLLVLTAIVGIVDPNFLRPVNLLNLAGDIVPLFIMALGLTFAIYIGGIDLSVQSMANMITVIASVYLASMGAWVAVLCIAAGFGLGMLSGFLTTRMFVPSFISTLAVGGICFSVAQWLSGNRALNMDAEQRNAVFGWMIGRTGIVPNELLLAAALLALCLFIERRTILGRVLKAVGAGEPAAKASGINVGRYKMLAFAISGALAAIAGLLFSVKLSGGAPTIANGFLLPAIVAVLVGGTPLTGGVGGVLNTLIGTLIVAVIRASMLYLGIEATQQQMLFGLVLIAAIALTIDRSKLRTAK</sequence>
<reference evidence="12 13" key="1">
    <citation type="submission" date="2016-10" db="EMBL/GenBank/DDBJ databases">
        <authorList>
            <person name="de Groot N.N."/>
        </authorList>
    </citation>
    <scope>NUCLEOTIDE SEQUENCE [LARGE SCALE GENOMIC DNA]</scope>
    <source>
        <strain evidence="12 13">DSM 8512</strain>
    </source>
</reference>
<feature type="transmembrane region" description="Helical" evidence="11">
    <location>
        <begin position="42"/>
        <end position="60"/>
    </location>
</feature>
<evidence type="ECO:0000256" key="11">
    <source>
        <dbReference type="SAM" id="Phobius"/>
    </source>
</evidence>
<feature type="transmembrane region" description="Helical" evidence="11">
    <location>
        <begin position="151"/>
        <end position="175"/>
    </location>
</feature>
<dbReference type="OrthoDB" id="7284468at2"/>
<name>A0A1H8MRS7_9RHOB</name>
<dbReference type="EMBL" id="FODE01000044">
    <property type="protein sequence ID" value="SEO19999.1"/>
    <property type="molecule type" value="Genomic_DNA"/>
</dbReference>
<feature type="transmembrane region" description="Helical" evidence="11">
    <location>
        <begin position="261"/>
        <end position="283"/>
    </location>
</feature>
<dbReference type="PANTHER" id="PTHR32196:SF32">
    <property type="entry name" value="XYLOSE TRANSPORT SYSTEM PERMEASE PROTEIN XYLH"/>
    <property type="match status" value="1"/>
</dbReference>
<feature type="transmembrane region" description="Helical" evidence="11">
    <location>
        <begin position="72"/>
        <end position="98"/>
    </location>
</feature>
<dbReference type="RefSeq" id="WP_090616830.1">
    <property type="nucleotide sequence ID" value="NZ_CP067124.1"/>
</dbReference>
<keyword evidence="3" id="KW-1003">Cell membrane</keyword>
<dbReference type="InterPro" id="IPR037294">
    <property type="entry name" value="ABC_BtuC-like"/>
</dbReference>
<feature type="transmembrane region" description="Helical" evidence="11">
    <location>
        <begin position="232"/>
        <end position="249"/>
    </location>
</feature>
<comment type="function">
    <text evidence="9">Part of the binding-protein-dependent transport system for D-xylose. Probably responsible for the translocation of the substrate across the membrane.</text>
</comment>
<feature type="transmembrane region" description="Helical" evidence="11">
    <location>
        <begin position="207"/>
        <end position="226"/>
    </location>
</feature>
<keyword evidence="13" id="KW-1185">Reference proteome</keyword>
<dbReference type="Proteomes" id="UP000199054">
    <property type="component" value="Unassembled WGS sequence"/>
</dbReference>
<comment type="subcellular location">
    <subcellularLocation>
        <location evidence="1">Cell membrane</location>
        <topology evidence="1">Multi-pass membrane protein</topology>
    </subcellularLocation>
</comment>
<evidence type="ECO:0000256" key="2">
    <source>
        <dbReference type="ARBA" id="ARBA00022448"/>
    </source>
</evidence>
<organism evidence="12 13">
    <name type="scientific">Paracoccus alcaliphilus</name>
    <dbReference type="NCBI Taxonomy" id="34002"/>
    <lineage>
        <taxon>Bacteria</taxon>
        <taxon>Pseudomonadati</taxon>
        <taxon>Pseudomonadota</taxon>
        <taxon>Alphaproteobacteria</taxon>
        <taxon>Rhodobacterales</taxon>
        <taxon>Paracoccaceae</taxon>
        <taxon>Paracoccus</taxon>
    </lineage>
</organism>
<evidence type="ECO:0000256" key="10">
    <source>
        <dbReference type="ARBA" id="ARBA00035686"/>
    </source>
</evidence>
<dbReference type="STRING" id="34002.SAMN04489859_104413"/>
<dbReference type="GO" id="GO:0005886">
    <property type="term" value="C:plasma membrane"/>
    <property type="evidence" value="ECO:0007669"/>
    <property type="project" value="UniProtKB-SubCell"/>
</dbReference>
<keyword evidence="5" id="KW-0762">Sugar transport</keyword>
<evidence type="ECO:0000256" key="4">
    <source>
        <dbReference type="ARBA" id="ARBA00022519"/>
    </source>
</evidence>
<dbReference type="GO" id="GO:0022857">
    <property type="term" value="F:transmembrane transporter activity"/>
    <property type="evidence" value="ECO:0007669"/>
    <property type="project" value="InterPro"/>
</dbReference>
<evidence type="ECO:0000256" key="1">
    <source>
        <dbReference type="ARBA" id="ARBA00004651"/>
    </source>
</evidence>
<proteinExistence type="predicted"/>
<feature type="transmembrane region" description="Helical" evidence="11">
    <location>
        <begin position="289"/>
        <end position="305"/>
    </location>
</feature>
<keyword evidence="6 11" id="KW-0812">Transmembrane</keyword>
<evidence type="ECO:0000313" key="12">
    <source>
        <dbReference type="EMBL" id="SEO19999.1"/>
    </source>
</evidence>
<feature type="transmembrane region" description="Helical" evidence="11">
    <location>
        <begin position="12"/>
        <end position="30"/>
    </location>
</feature>
<evidence type="ECO:0000256" key="7">
    <source>
        <dbReference type="ARBA" id="ARBA00022989"/>
    </source>
</evidence>
<dbReference type="AlphaFoldDB" id="A0A1H8MRS7"/>
<dbReference type="InterPro" id="IPR001851">
    <property type="entry name" value="ABC_transp_permease"/>
</dbReference>
<dbReference type="PANTHER" id="PTHR32196">
    <property type="entry name" value="ABC TRANSPORTER PERMEASE PROTEIN YPHD-RELATED-RELATED"/>
    <property type="match status" value="1"/>
</dbReference>
<keyword evidence="8 11" id="KW-0472">Membrane</keyword>
<protein>
    <recommendedName>
        <fullName evidence="10">Xylose transport system permease protein XylH</fullName>
    </recommendedName>
</protein>
<feature type="transmembrane region" description="Helical" evidence="11">
    <location>
        <begin position="110"/>
        <end position="131"/>
    </location>
</feature>
<evidence type="ECO:0000313" key="13">
    <source>
        <dbReference type="Proteomes" id="UP000199054"/>
    </source>
</evidence>
<dbReference type="CDD" id="cd06579">
    <property type="entry name" value="TM_PBP1_transp_AraH_like"/>
    <property type="match status" value="1"/>
</dbReference>
<keyword evidence="2" id="KW-0813">Transport</keyword>
<accession>A0A1H8MRS7</accession>
<dbReference type="SUPFAM" id="SSF81345">
    <property type="entry name" value="ABC transporter involved in vitamin B12 uptake, BtuC"/>
    <property type="match status" value="1"/>
</dbReference>
<evidence type="ECO:0000256" key="3">
    <source>
        <dbReference type="ARBA" id="ARBA00022475"/>
    </source>
</evidence>
<keyword evidence="4" id="KW-0997">Cell inner membrane</keyword>
<dbReference type="Pfam" id="PF02653">
    <property type="entry name" value="BPD_transp_2"/>
    <property type="match status" value="1"/>
</dbReference>
<evidence type="ECO:0000256" key="5">
    <source>
        <dbReference type="ARBA" id="ARBA00022597"/>
    </source>
</evidence>
<evidence type="ECO:0000256" key="9">
    <source>
        <dbReference type="ARBA" id="ARBA00035611"/>
    </source>
</evidence>
<evidence type="ECO:0000256" key="8">
    <source>
        <dbReference type="ARBA" id="ARBA00023136"/>
    </source>
</evidence>
<keyword evidence="7 11" id="KW-1133">Transmembrane helix</keyword>
<gene>
    <name evidence="12" type="ORF">SAMN04489859_104413</name>
</gene>
<evidence type="ECO:0000256" key="6">
    <source>
        <dbReference type="ARBA" id="ARBA00022692"/>
    </source>
</evidence>